<reference evidence="2 3" key="1">
    <citation type="journal article" date="2007" name="Genome Res.">
        <title>Genome characteristics of facultatively symbiotic Frankia sp. strains reflect host range and host plant biogeography.</title>
        <authorList>
            <person name="Normand P."/>
            <person name="Lapierre P."/>
            <person name="Tisa L.S."/>
            <person name="Gogarten J.P."/>
            <person name="Alloisio N."/>
            <person name="Bagnarol E."/>
            <person name="Bassi C.A."/>
            <person name="Berry A.M."/>
            <person name="Bickhart D.M."/>
            <person name="Choisne N."/>
            <person name="Couloux A."/>
            <person name="Cournoyer B."/>
            <person name="Cruveiller S."/>
            <person name="Daubin V."/>
            <person name="Demange N."/>
            <person name="Francino M.P."/>
            <person name="Goltsman E."/>
            <person name="Huang Y."/>
            <person name="Kopp O.R."/>
            <person name="Labarre L."/>
            <person name="Lapidus A."/>
            <person name="Lavire C."/>
            <person name="Marechal J."/>
            <person name="Martinez M."/>
            <person name="Mastronunzio J.E."/>
            <person name="Mullin B.C."/>
            <person name="Niemann J."/>
            <person name="Pujic P."/>
            <person name="Rawnsley T."/>
            <person name="Rouy Z."/>
            <person name="Schenowitz C."/>
            <person name="Sellstedt A."/>
            <person name="Tavares F."/>
            <person name="Tomkins J.P."/>
            <person name="Vallenet D."/>
            <person name="Valverde C."/>
            <person name="Wall L.G."/>
            <person name="Wang Y."/>
            <person name="Medigue C."/>
            <person name="Benson D.R."/>
        </authorList>
    </citation>
    <scope>NUCLEOTIDE SEQUENCE [LARGE SCALE GENOMIC DNA]</scope>
    <source>
        <strain evidence="3">DSM 45818 / CECT 9043 / CcI3</strain>
    </source>
</reference>
<feature type="region of interest" description="Disordered" evidence="1">
    <location>
        <begin position="1"/>
        <end position="39"/>
    </location>
</feature>
<accession>Q2J8H5</accession>
<evidence type="ECO:0000256" key="1">
    <source>
        <dbReference type="SAM" id="MobiDB-lite"/>
    </source>
</evidence>
<dbReference type="Proteomes" id="UP000001937">
    <property type="component" value="Chromosome"/>
</dbReference>
<dbReference type="AlphaFoldDB" id="Q2J8H5"/>
<sequence length="128" mass="13546">MLVQAVRVSDPASASPVPTDDPEPSSPEPSSVPLPADASRTAALRRRGCPHCPPCPTADSADRDAARVASQHWDQGWILLCNGVILFEDTGEILPTGRTVEPRRALPRPGGVARPPAPRWASQAPVAF</sequence>
<feature type="region of interest" description="Disordered" evidence="1">
    <location>
        <begin position="98"/>
        <end position="128"/>
    </location>
</feature>
<dbReference type="Pfam" id="PF19462">
    <property type="entry name" value="DUF5999"/>
    <property type="match status" value="1"/>
</dbReference>
<gene>
    <name evidence="2" type="ordered locus">Francci3_3060</name>
</gene>
<organism evidence="2 3">
    <name type="scientific">Frankia casuarinae (strain DSM 45818 / CECT 9043 / HFP020203 / CcI3)</name>
    <dbReference type="NCBI Taxonomy" id="106370"/>
    <lineage>
        <taxon>Bacteria</taxon>
        <taxon>Bacillati</taxon>
        <taxon>Actinomycetota</taxon>
        <taxon>Actinomycetes</taxon>
        <taxon>Frankiales</taxon>
        <taxon>Frankiaceae</taxon>
        <taxon>Frankia</taxon>
    </lineage>
</organism>
<name>Q2J8H5_FRACC</name>
<dbReference type="EMBL" id="CP000249">
    <property type="protein sequence ID" value="ABD12417.1"/>
    <property type="molecule type" value="Genomic_DNA"/>
</dbReference>
<evidence type="ECO:0000313" key="2">
    <source>
        <dbReference type="EMBL" id="ABD12417.1"/>
    </source>
</evidence>
<dbReference type="STRING" id="106370.Francci3_3060"/>
<dbReference type="eggNOG" id="ENOG50330PX">
    <property type="taxonomic scope" value="Bacteria"/>
</dbReference>
<proteinExistence type="predicted"/>
<dbReference type="RefSeq" id="WP_011437445.1">
    <property type="nucleotide sequence ID" value="NC_007777.1"/>
</dbReference>
<accession>A0A1X1PZB2</accession>
<keyword evidence="3" id="KW-1185">Reference proteome</keyword>
<protein>
    <submittedName>
        <fullName evidence="2">Uncharacterized protein</fullName>
    </submittedName>
</protein>
<dbReference type="InterPro" id="IPR046041">
    <property type="entry name" value="DUF5999"/>
</dbReference>
<evidence type="ECO:0000313" key="3">
    <source>
        <dbReference type="Proteomes" id="UP000001937"/>
    </source>
</evidence>
<dbReference type="HOGENOM" id="CLU_2057948_0_0_11"/>
<dbReference type="KEGG" id="fra:Francci3_3060"/>